<gene>
    <name evidence="5" type="ORF">DILT_LOCUS10873</name>
</gene>
<evidence type="ECO:0000313" key="6">
    <source>
        <dbReference type="Proteomes" id="UP000281553"/>
    </source>
</evidence>
<dbReference type="PROSITE" id="PS50011">
    <property type="entry name" value="PROTEIN_KINASE_DOM"/>
    <property type="match status" value="1"/>
</dbReference>
<dbReference type="PANTHER" id="PTHR22988:SF71">
    <property type="entry name" value="CITRON RHO-INTERACTING KINASE"/>
    <property type="match status" value="1"/>
</dbReference>
<dbReference type="GO" id="GO:0005737">
    <property type="term" value="C:cytoplasm"/>
    <property type="evidence" value="ECO:0007669"/>
    <property type="project" value="TreeGrafter"/>
</dbReference>
<evidence type="ECO:0000256" key="1">
    <source>
        <dbReference type="ARBA" id="ARBA00022553"/>
    </source>
</evidence>
<dbReference type="InterPro" id="IPR011009">
    <property type="entry name" value="Kinase-like_dom_sf"/>
</dbReference>
<reference evidence="5 6" key="1">
    <citation type="submission" date="2018-11" db="EMBL/GenBank/DDBJ databases">
        <authorList>
            <consortium name="Pathogen Informatics"/>
        </authorList>
    </citation>
    <scope>NUCLEOTIDE SEQUENCE [LARGE SCALE GENOMIC DNA]</scope>
</reference>
<dbReference type="GO" id="GO:0005524">
    <property type="term" value="F:ATP binding"/>
    <property type="evidence" value="ECO:0007669"/>
    <property type="project" value="InterPro"/>
</dbReference>
<sequence>MVGTKEYLNIELLTQRKRSQQNALRVGPEYDYWAVGVFIYEMFYGYTPFYDEDDDKMMDNIRNFKTTLTFPKEVQISDSAKDLIRRLICQPNQRLCYSDIVEHHFFQDVDFATIRQRKFLNLYYDNFDIQRFESHKYYDYDTPPYLPPVGEVDDVSNFSGGASRIRDEQLLDMSTDPPLSPSRPANLRQSEDIENIDPAPGMEASKLKKLQAIYEAATAPIKEDVQEVEDVQWQGPTYAQDLPFVGFSFTPGLLLGEARSRQLNPVANAQTMNTTTIPPDRFVASPSNLSLELTTLEPTCTDDVNSSLAEKGKIMDLTRRNRFLTNQLNKLRSRHEEEVKCYVVSIPHTSDIENKVCLLRPT</sequence>
<comment type="catalytic activity">
    <reaction evidence="3">
        <text>L-seryl-[protein] + ATP = O-phospho-L-seryl-[protein] + ADP + H(+)</text>
        <dbReference type="Rhea" id="RHEA:17989"/>
        <dbReference type="Rhea" id="RHEA-COMP:9863"/>
        <dbReference type="Rhea" id="RHEA-COMP:11604"/>
        <dbReference type="ChEBI" id="CHEBI:15378"/>
        <dbReference type="ChEBI" id="CHEBI:29999"/>
        <dbReference type="ChEBI" id="CHEBI:30616"/>
        <dbReference type="ChEBI" id="CHEBI:83421"/>
        <dbReference type="ChEBI" id="CHEBI:456216"/>
        <dbReference type="EC" id="2.7.11.1"/>
    </reaction>
</comment>
<accession>A0A3P7P458</accession>
<evidence type="ECO:0000259" key="4">
    <source>
        <dbReference type="PROSITE" id="PS50011"/>
    </source>
</evidence>
<organism evidence="5 6">
    <name type="scientific">Dibothriocephalus latus</name>
    <name type="common">Fish tapeworm</name>
    <name type="synonym">Diphyllobothrium latum</name>
    <dbReference type="NCBI Taxonomy" id="60516"/>
    <lineage>
        <taxon>Eukaryota</taxon>
        <taxon>Metazoa</taxon>
        <taxon>Spiralia</taxon>
        <taxon>Lophotrochozoa</taxon>
        <taxon>Platyhelminthes</taxon>
        <taxon>Cestoda</taxon>
        <taxon>Eucestoda</taxon>
        <taxon>Diphyllobothriidea</taxon>
        <taxon>Diphyllobothriidae</taxon>
        <taxon>Dibothriocephalus</taxon>
    </lineage>
</organism>
<dbReference type="InterPro" id="IPR000719">
    <property type="entry name" value="Prot_kinase_dom"/>
</dbReference>
<dbReference type="OrthoDB" id="3359639at2759"/>
<dbReference type="EMBL" id="UYRU01061217">
    <property type="protein sequence ID" value="VDN15042.1"/>
    <property type="molecule type" value="Genomic_DNA"/>
</dbReference>
<dbReference type="Gene3D" id="1.10.510.10">
    <property type="entry name" value="Transferase(Phosphotransferase) domain 1"/>
    <property type="match status" value="1"/>
</dbReference>
<evidence type="ECO:0000256" key="2">
    <source>
        <dbReference type="ARBA" id="ARBA00047899"/>
    </source>
</evidence>
<dbReference type="PANTHER" id="PTHR22988">
    <property type="entry name" value="MYOTONIC DYSTROPHY S/T KINASE-RELATED"/>
    <property type="match status" value="1"/>
</dbReference>
<dbReference type="AlphaFoldDB" id="A0A3P7P458"/>
<dbReference type="SUPFAM" id="SSF56112">
    <property type="entry name" value="Protein kinase-like (PK-like)"/>
    <property type="match status" value="1"/>
</dbReference>
<dbReference type="InterPro" id="IPR050839">
    <property type="entry name" value="Rho-assoc_Ser/Thr_Kinase"/>
</dbReference>
<dbReference type="Proteomes" id="UP000281553">
    <property type="component" value="Unassembled WGS sequence"/>
</dbReference>
<dbReference type="GO" id="GO:0004674">
    <property type="term" value="F:protein serine/threonine kinase activity"/>
    <property type="evidence" value="ECO:0007669"/>
    <property type="project" value="UniProtKB-EC"/>
</dbReference>
<keyword evidence="6" id="KW-1185">Reference proteome</keyword>
<protein>
    <recommendedName>
        <fullName evidence="4">Protein kinase domain-containing protein</fullName>
    </recommendedName>
</protein>
<dbReference type="GO" id="GO:0031032">
    <property type="term" value="P:actomyosin structure organization"/>
    <property type="evidence" value="ECO:0007669"/>
    <property type="project" value="TreeGrafter"/>
</dbReference>
<feature type="domain" description="Protein kinase" evidence="4">
    <location>
        <begin position="1"/>
        <end position="106"/>
    </location>
</feature>
<dbReference type="GO" id="GO:0005856">
    <property type="term" value="C:cytoskeleton"/>
    <property type="evidence" value="ECO:0007669"/>
    <property type="project" value="TreeGrafter"/>
</dbReference>
<proteinExistence type="predicted"/>
<dbReference type="Pfam" id="PF00069">
    <property type="entry name" value="Pkinase"/>
    <property type="match status" value="1"/>
</dbReference>
<comment type="catalytic activity">
    <reaction evidence="2">
        <text>L-threonyl-[protein] + ATP = O-phospho-L-threonyl-[protein] + ADP + H(+)</text>
        <dbReference type="Rhea" id="RHEA:46608"/>
        <dbReference type="Rhea" id="RHEA-COMP:11060"/>
        <dbReference type="Rhea" id="RHEA-COMP:11605"/>
        <dbReference type="ChEBI" id="CHEBI:15378"/>
        <dbReference type="ChEBI" id="CHEBI:30013"/>
        <dbReference type="ChEBI" id="CHEBI:30616"/>
        <dbReference type="ChEBI" id="CHEBI:61977"/>
        <dbReference type="ChEBI" id="CHEBI:456216"/>
        <dbReference type="EC" id="2.7.11.1"/>
    </reaction>
</comment>
<evidence type="ECO:0000313" key="5">
    <source>
        <dbReference type="EMBL" id="VDN15042.1"/>
    </source>
</evidence>
<evidence type="ECO:0000256" key="3">
    <source>
        <dbReference type="ARBA" id="ARBA00048679"/>
    </source>
</evidence>
<name>A0A3P7P458_DIBLA</name>
<keyword evidence="1" id="KW-0597">Phosphoprotein</keyword>